<dbReference type="AlphaFoldDB" id="A0A059C5G7"/>
<protein>
    <submittedName>
        <fullName evidence="2">Uncharacterized protein</fullName>
    </submittedName>
</protein>
<feature type="compositionally biased region" description="Polar residues" evidence="1">
    <location>
        <begin position="44"/>
        <end position="54"/>
    </location>
</feature>
<proteinExistence type="predicted"/>
<dbReference type="EMBL" id="KK198757">
    <property type="protein sequence ID" value="KCW73723.1"/>
    <property type="molecule type" value="Genomic_DNA"/>
</dbReference>
<evidence type="ECO:0000313" key="2">
    <source>
        <dbReference type="EMBL" id="KCW73723.1"/>
    </source>
</evidence>
<accession>A0A059C5G7</accession>
<feature type="region of interest" description="Disordered" evidence="1">
    <location>
        <begin position="26"/>
        <end position="57"/>
    </location>
</feature>
<organism evidence="2">
    <name type="scientific">Eucalyptus grandis</name>
    <name type="common">Flooded gum</name>
    <dbReference type="NCBI Taxonomy" id="71139"/>
    <lineage>
        <taxon>Eukaryota</taxon>
        <taxon>Viridiplantae</taxon>
        <taxon>Streptophyta</taxon>
        <taxon>Embryophyta</taxon>
        <taxon>Tracheophyta</taxon>
        <taxon>Spermatophyta</taxon>
        <taxon>Magnoliopsida</taxon>
        <taxon>eudicotyledons</taxon>
        <taxon>Gunneridae</taxon>
        <taxon>Pentapetalae</taxon>
        <taxon>rosids</taxon>
        <taxon>malvids</taxon>
        <taxon>Myrtales</taxon>
        <taxon>Myrtaceae</taxon>
        <taxon>Myrtoideae</taxon>
        <taxon>Eucalypteae</taxon>
        <taxon>Eucalyptus</taxon>
    </lineage>
</organism>
<dbReference type="Gramene" id="KCW73723">
    <property type="protein sequence ID" value="KCW73723"/>
    <property type="gene ID" value="EUGRSUZ_E02331"/>
</dbReference>
<sequence>MFLRNHQKGYPTLVLCHQHNPRPKILMHRPNSSKSLHPADKRCQTSPRSITNEATPILSAEGSYENPIWMNRFNQ</sequence>
<dbReference type="InParanoid" id="A0A059C5G7"/>
<gene>
    <name evidence="2" type="ORF">EUGRSUZ_E02331</name>
</gene>
<evidence type="ECO:0000256" key="1">
    <source>
        <dbReference type="SAM" id="MobiDB-lite"/>
    </source>
</evidence>
<reference evidence="2" key="1">
    <citation type="submission" date="2013-07" db="EMBL/GenBank/DDBJ databases">
        <title>The genome of Eucalyptus grandis.</title>
        <authorList>
            <person name="Schmutz J."/>
            <person name="Hayes R."/>
            <person name="Myburg A."/>
            <person name="Tuskan G."/>
            <person name="Grattapaglia D."/>
            <person name="Rokhsar D.S."/>
        </authorList>
    </citation>
    <scope>NUCLEOTIDE SEQUENCE</scope>
    <source>
        <tissue evidence="2">Leaf extractions</tissue>
    </source>
</reference>
<name>A0A059C5G7_EUCGR</name>